<feature type="domain" description="Integrase catalytic" evidence="2">
    <location>
        <begin position="1"/>
        <end position="165"/>
    </location>
</feature>
<organism evidence="3 4">
    <name type="scientific">Hibiscus sabdariffa</name>
    <name type="common">roselle</name>
    <dbReference type="NCBI Taxonomy" id="183260"/>
    <lineage>
        <taxon>Eukaryota</taxon>
        <taxon>Viridiplantae</taxon>
        <taxon>Streptophyta</taxon>
        <taxon>Embryophyta</taxon>
        <taxon>Tracheophyta</taxon>
        <taxon>Spermatophyta</taxon>
        <taxon>Magnoliopsida</taxon>
        <taxon>eudicotyledons</taxon>
        <taxon>Gunneridae</taxon>
        <taxon>Pentapetalae</taxon>
        <taxon>rosids</taxon>
        <taxon>malvids</taxon>
        <taxon>Malvales</taxon>
        <taxon>Malvaceae</taxon>
        <taxon>Malvoideae</taxon>
        <taxon>Hibiscus</taxon>
    </lineage>
</organism>
<dbReference type="InterPro" id="IPR001584">
    <property type="entry name" value="Integrase_cat-core"/>
</dbReference>
<name>A0ABR2U8H5_9ROSI</name>
<proteinExistence type="predicted"/>
<protein>
    <recommendedName>
        <fullName evidence="2">Integrase catalytic domain-containing protein</fullName>
    </recommendedName>
</protein>
<dbReference type="InterPro" id="IPR036397">
    <property type="entry name" value="RNaseH_sf"/>
</dbReference>
<feature type="region of interest" description="Disordered" evidence="1">
    <location>
        <begin position="356"/>
        <end position="424"/>
    </location>
</feature>
<dbReference type="PROSITE" id="PS50994">
    <property type="entry name" value="INTEGRASE"/>
    <property type="match status" value="1"/>
</dbReference>
<comment type="caution">
    <text evidence="3">The sequence shown here is derived from an EMBL/GenBank/DDBJ whole genome shotgun (WGS) entry which is preliminary data.</text>
</comment>
<dbReference type="Proteomes" id="UP001396334">
    <property type="component" value="Unassembled WGS sequence"/>
</dbReference>
<dbReference type="Pfam" id="PF00665">
    <property type="entry name" value="rve"/>
    <property type="match status" value="1"/>
</dbReference>
<feature type="region of interest" description="Disordered" evidence="1">
    <location>
        <begin position="231"/>
        <end position="257"/>
    </location>
</feature>
<feature type="compositionally biased region" description="Polar residues" evidence="1">
    <location>
        <begin position="397"/>
        <end position="408"/>
    </location>
</feature>
<dbReference type="InterPro" id="IPR052160">
    <property type="entry name" value="Gypsy_RT_Integrase-like"/>
</dbReference>
<accession>A0ABR2U8H5</accession>
<evidence type="ECO:0000259" key="2">
    <source>
        <dbReference type="PROSITE" id="PS50994"/>
    </source>
</evidence>
<evidence type="ECO:0000313" key="4">
    <source>
        <dbReference type="Proteomes" id="UP001396334"/>
    </source>
</evidence>
<evidence type="ECO:0000256" key="1">
    <source>
        <dbReference type="SAM" id="MobiDB-lite"/>
    </source>
</evidence>
<reference evidence="3 4" key="1">
    <citation type="journal article" date="2024" name="G3 (Bethesda)">
        <title>Genome assembly of Hibiscus sabdariffa L. provides insights into metabolisms of medicinal natural products.</title>
        <authorList>
            <person name="Kim T."/>
        </authorList>
    </citation>
    <scope>NUCLEOTIDE SEQUENCE [LARGE SCALE GENOMIC DNA]</scope>
    <source>
        <strain evidence="3">TK-2024</strain>
        <tissue evidence="3">Old leaves</tissue>
    </source>
</reference>
<keyword evidence="4" id="KW-1185">Reference proteome</keyword>
<dbReference type="PANTHER" id="PTHR47266">
    <property type="entry name" value="ENDONUCLEASE-RELATED"/>
    <property type="match status" value="1"/>
</dbReference>
<dbReference type="SUPFAM" id="SSF53098">
    <property type="entry name" value="Ribonuclease H-like"/>
    <property type="match status" value="1"/>
</dbReference>
<gene>
    <name evidence="3" type="ORF">V6N11_051662</name>
</gene>
<sequence length="538" mass="59661">MPLQNILEVELFDVWGIDFMGPFPSSFGNLYILLAVDYVSKWVEATTTTHNDSKTMQKFIKKNIFTRFGTPRAIINDEGRHFDNRSIAPALRKLGITHKLSTAYHPQTNGQAEVSNREIKMIPEKVVNLNRKDWSLRLDDALWVYKTVYKTPLNMSPYRLVYGKACHLLVEIEHKAYWAIKTVNMDWEAVGQKRLLDLNELEEIRTTACGNPKIHKEKTKNGMTKKFCHDNTSWGSKIKGAAQKKKKKKPKAPAQQGLPRQVISMADILQLINAILIGFKFNVGEVIGREIFGACKNDKGILAFPCLISALCRRATVPTRPGDMYAAEKSGWTWKEYMRKMEAADATPIQIAMPTPTTSEQAEPEVPAGIPPSPAATPQATPAACHTPTPTATPATQDSRQSTPNSALGSAPKTPPSPPPACSEEVAPLHIIQLRSQLQWNEARQLQHMEETKHTPMEHHGPTCPTPYMVEVPWSCTIQKSPSCTPAAQEVAPQPTASPVHTANAEVKDLRAELCSATAHPALTQQINHLPRSIGSIT</sequence>
<dbReference type="InterPro" id="IPR012337">
    <property type="entry name" value="RNaseH-like_sf"/>
</dbReference>
<feature type="compositionally biased region" description="Basic residues" evidence="1">
    <location>
        <begin position="242"/>
        <end position="251"/>
    </location>
</feature>
<dbReference type="Gene3D" id="3.30.420.10">
    <property type="entry name" value="Ribonuclease H-like superfamily/Ribonuclease H"/>
    <property type="match status" value="1"/>
</dbReference>
<feature type="compositionally biased region" description="Low complexity" evidence="1">
    <location>
        <begin position="376"/>
        <end position="396"/>
    </location>
</feature>
<evidence type="ECO:0000313" key="3">
    <source>
        <dbReference type="EMBL" id="KAK9045754.1"/>
    </source>
</evidence>
<dbReference type="EMBL" id="JBBPBN010000001">
    <property type="protein sequence ID" value="KAK9045754.1"/>
    <property type="molecule type" value="Genomic_DNA"/>
</dbReference>